<comment type="caution">
    <text evidence="2">The sequence shown here is derived from an EMBL/GenBank/DDBJ whole genome shotgun (WGS) entry which is preliminary data.</text>
</comment>
<name>A0ABX3H3Q9_PAEBO</name>
<evidence type="ECO:0000313" key="3">
    <source>
        <dbReference type="Proteomes" id="UP000187412"/>
    </source>
</evidence>
<evidence type="ECO:0000256" key="1">
    <source>
        <dbReference type="ARBA" id="ARBA00022801"/>
    </source>
</evidence>
<dbReference type="InterPro" id="IPR012341">
    <property type="entry name" value="6hp_glycosidase-like_sf"/>
</dbReference>
<dbReference type="InterPro" id="IPR008928">
    <property type="entry name" value="6-hairpin_glycosidase_sf"/>
</dbReference>
<proteinExistence type="predicted"/>
<reference evidence="2 3" key="1">
    <citation type="submission" date="2016-10" db="EMBL/GenBank/DDBJ databases">
        <title>Paenibacillus species isolates.</title>
        <authorList>
            <person name="Beno S.M."/>
        </authorList>
    </citation>
    <scope>NUCLEOTIDE SEQUENCE [LARGE SCALE GENOMIC DNA]</scope>
    <source>
        <strain evidence="2 3">FSL H7-0744</strain>
    </source>
</reference>
<dbReference type="Pfam" id="PF07470">
    <property type="entry name" value="Glyco_hydro_88"/>
    <property type="match status" value="1"/>
</dbReference>
<dbReference type="RefSeq" id="WP_076113186.1">
    <property type="nucleotide sequence ID" value="NZ_MPTB01000037.1"/>
</dbReference>
<dbReference type="InterPro" id="IPR052043">
    <property type="entry name" value="PolySaccharide_Degr_Enz"/>
</dbReference>
<gene>
    <name evidence="2" type="ORF">BSK56_24650</name>
</gene>
<dbReference type="GO" id="GO:0016787">
    <property type="term" value="F:hydrolase activity"/>
    <property type="evidence" value="ECO:0007669"/>
    <property type="project" value="UniProtKB-KW"/>
</dbReference>
<dbReference type="Gene3D" id="1.50.10.10">
    <property type="match status" value="1"/>
</dbReference>
<dbReference type="Proteomes" id="UP000187412">
    <property type="component" value="Unassembled WGS sequence"/>
</dbReference>
<organism evidence="2 3">
    <name type="scientific">Paenibacillus borealis</name>
    <dbReference type="NCBI Taxonomy" id="160799"/>
    <lineage>
        <taxon>Bacteria</taxon>
        <taxon>Bacillati</taxon>
        <taxon>Bacillota</taxon>
        <taxon>Bacilli</taxon>
        <taxon>Bacillales</taxon>
        <taxon>Paenibacillaceae</taxon>
        <taxon>Paenibacillus</taxon>
    </lineage>
</organism>
<protein>
    <submittedName>
        <fullName evidence="2">Glycosyl hydrolase family 88</fullName>
    </submittedName>
</protein>
<dbReference type="PANTHER" id="PTHR33886">
    <property type="entry name" value="UNSATURATED RHAMNOGALACTURONAN HYDROLASE (EUROFUNG)"/>
    <property type="match status" value="1"/>
</dbReference>
<evidence type="ECO:0000313" key="2">
    <source>
        <dbReference type="EMBL" id="OMD43161.1"/>
    </source>
</evidence>
<dbReference type="EMBL" id="MPTB01000037">
    <property type="protein sequence ID" value="OMD43161.1"/>
    <property type="molecule type" value="Genomic_DNA"/>
</dbReference>
<accession>A0ABX3H3Q9</accession>
<keyword evidence="1 2" id="KW-0378">Hydrolase</keyword>
<keyword evidence="3" id="KW-1185">Reference proteome</keyword>
<dbReference type="InterPro" id="IPR010905">
    <property type="entry name" value="Glyco_hydro_88"/>
</dbReference>
<dbReference type="SUPFAM" id="SSF48208">
    <property type="entry name" value="Six-hairpin glycosidases"/>
    <property type="match status" value="1"/>
</dbReference>
<dbReference type="PANTHER" id="PTHR33886:SF8">
    <property type="entry name" value="UNSATURATED RHAMNOGALACTURONAN HYDROLASE (EUROFUNG)"/>
    <property type="match status" value="1"/>
</dbReference>
<sequence>MANTNKSSANLNWAVKMADSIMERTPRLYEDKGYQGKWSYDYGVILKGFELLWKQTGEAKYYHYIQENMDYFIGEDGSVKGYRLEEYNIDHLNNGKLLFVLHRETGQEKYKKAAALLRKQITAHPRTSEGAFWHKKIYPYQIWLDGLYMGSPFYLEHLLAFEEGKGLEDVTRQFILCARHTKDEHTGLLYHAWDEQRVQPWCDPETGLSPNFWGRSLGWYVMALADVLEMLPAEHTDYGTLVSILQDTLSTLRKYQDQDSGVWYQVVNEGGRKGNYLEASASSMITYAIAKGIRLGLLDNSWLETLDRAYQGLIAEFVLVTNSGWANLNKNCQVAGLGGDDRRDGSYAYYISEPIITNDQKGLGAFLLACGEYEFLQRPAAGKE</sequence>